<feature type="transmembrane region" description="Helical" evidence="1">
    <location>
        <begin position="37"/>
        <end position="57"/>
    </location>
</feature>
<evidence type="ECO:0000313" key="2">
    <source>
        <dbReference type="EMBL" id="OAM20539.1"/>
    </source>
</evidence>
<name>A0A1A9RM16_EIKCO</name>
<keyword evidence="1" id="KW-1133">Transmembrane helix</keyword>
<gene>
    <name evidence="2" type="ORF">A7P89_09360</name>
</gene>
<dbReference type="Proteomes" id="UP000078103">
    <property type="component" value="Unassembled WGS sequence"/>
</dbReference>
<keyword evidence="1" id="KW-0812">Transmembrane</keyword>
<organism evidence="2 3">
    <name type="scientific">Eikenella corrodens</name>
    <dbReference type="NCBI Taxonomy" id="539"/>
    <lineage>
        <taxon>Bacteria</taxon>
        <taxon>Pseudomonadati</taxon>
        <taxon>Pseudomonadota</taxon>
        <taxon>Betaproteobacteria</taxon>
        <taxon>Neisseriales</taxon>
        <taxon>Neisseriaceae</taxon>
        <taxon>Eikenella</taxon>
    </lineage>
</organism>
<dbReference type="AlphaFoldDB" id="A0A1A9RM16"/>
<sequence>MKAKIAEKISKLLCMPGMAVIVFVAVFLFVVLLLERIMLWLLLVAVSPLIWPLYLLARHDIEPRTPITFARDIFQSIPYLWDEIKELSLPH</sequence>
<proteinExistence type="predicted"/>
<evidence type="ECO:0000256" key="1">
    <source>
        <dbReference type="SAM" id="Phobius"/>
    </source>
</evidence>
<reference evidence="3" key="1">
    <citation type="submission" date="2016-05" db="EMBL/GenBank/DDBJ databases">
        <title>Draft genome of Corynebacterium afermentans subsp. afermentans LCDC 88199T.</title>
        <authorList>
            <person name="Bernier A.-M."/>
            <person name="Bernard K."/>
        </authorList>
    </citation>
    <scope>NUCLEOTIDE SEQUENCE [LARGE SCALE GENOMIC DNA]</scope>
    <source>
        <strain evidence="3">NML120819</strain>
    </source>
</reference>
<keyword evidence="1" id="KW-0472">Membrane</keyword>
<dbReference type="EMBL" id="LXSH01000027">
    <property type="protein sequence ID" value="OAM20539.1"/>
    <property type="molecule type" value="Genomic_DNA"/>
</dbReference>
<feature type="transmembrane region" description="Helical" evidence="1">
    <location>
        <begin position="12"/>
        <end position="31"/>
    </location>
</feature>
<dbReference type="RefSeq" id="WP_023887986.1">
    <property type="nucleotide sequence ID" value="NZ_LXSH01000027.1"/>
</dbReference>
<protein>
    <submittedName>
        <fullName evidence="2">Uncharacterized protein</fullName>
    </submittedName>
</protein>
<accession>A0A1A9RM16</accession>
<evidence type="ECO:0000313" key="3">
    <source>
        <dbReference type="Proteomes" id="UP000078103"/>
    </source>
</evidence>
<comment type="caution">
    <text evidence="2">The sequence shown here is derived from an EMBL/GenBank/DDBJ whole genome shotgun (WGS) entry which is preliminary data.</text>
</comment>